<reference evidence="3 4" key="1">
    <citation type="journal article" date="2014" name="Nature">
        <title>An environmental bacterial taxon with a large and distinct metabolic repertoire.</title>
        <authorList>
            <person name="Wilson M.C."/>
            <person name="Mori T."/>
            <person name="Ruckert C."/>
            <person name="Uria A.R."/>
            <person name="Helf M.J."/>
            <person name="Takada K."/>
            <person name="Gernert C."/>
            <person name="Steffens U.A."/>
            <person name="Heycke N."/>
            <person name="Schmitt S."/>
            <person name="Rinke C."/>
            <person name="Helfrich E.J."/>
            <person name="Brachmann A.O."/>
            <person name="Gurgui C."/>
            <person name="Wakimoto T."/>
            <person name="Kracht M."/>
            <person name="Crusemann M."/>
            <person name="Hentschel U."/>
            <person name="Abe I."/>
            <person name="Matsunaga S."/>
            <person name="Kalinowski J."/>
            <person name="Takeyama H."/>
            <person name="Piel J."/>
        </authorList>
    </citation>
    <scope>NUCLEOTIDE SEQUENCE [LARGE SCALE GENOMIC DNA]</scope>
    <source>
        <strain evidence="4">TSY2</strain>
    </source>
</reference>
<gene>
    <name evidence="3" type="ORF">ETSY2_28905</name>
</gene>
<organism evidence="3 4">
    <name type="scientific">Candidatus Entotheonella gemina</name>
    <dbReference type="NCBI Taxonomy" id="1429439"/>
    <lineage>
        <taxon>Bacteria</taxon>
        <taxon>Pseudomonadati</taxon>
        <taxon>Nitrospinota/Tectimicrobiota group</taxon>
        <taxon>Candidatus Tectimicrobiota</taxon>
        <taxon>Candidatus Entotheonellia</taxon>
        <taxon>Candidatus Entotheonellales</taxon>
        <taxon>Candidatus Entotheonellaceae</taxon>
        <taxon>Candidatus Entotheonella</taxon>
    </lineage>
</organism>
<dbReference type="SUPFAM" id="SSF52402">
    <property type="entry name" value="Adenine nucleotide alpha hydrolases-like"/>
    <property type="match status" value="1"/>
</dbReference>
<evidence type="ECO:0000313" key="3">
    <source>
        <dbReference type="EMBL" id="ETX04418.1"/>
    </source>
</evidence>
<proteinExistence type="inferred from homology"/>
<protein>
    <recommendedName>
        <fullName evidence="2">UspA domain-containing protein</fullName>
    </recommendedName>
</protein>
<dbReference type="Proteomes" id="UP000019140">
    <property type="component" value="Unassembled WGS sequence"/>
</dbReference>
<sequence>MYQNILVATGGSPWSDAAVAYAIAIAARTGANLRVLTVLVNPGIYANPDVLGGTEFVVDIVEKDGQELIARIADQAGQAGVRCETFCRWGGVPETILHTAQECSSDLIVLGSRMLSGWKRLRLGHVANAVSAKAQQPVLVVKRPPE</sequence>
<feature type="domain" description="UspA" evidence="2">
    <location>
        <begin position="1"/>
        <end position="142"/>
    </location>
</feature>
<dbReference type="EMBL" id="AZHX01001228">
    <property type="protein sequence ID" value="ETX04418.1"/>
    <property type="molecule type" value="Genomic_DNA"/>
</dbReference>
<dbReference type="Pfam" id="PF00582">
    <property type="entry name" value="Usp"/>
    <property type="match status" value="1"/>
</dbReference>
<dbReference type="AlphaFoldDB" id="W4M2N0"/>
<dbReference type="CDD" id="cd00293">
    <property type="entry name" value="USP-like"/>
    <property type="match status" value="1"/>
</dbReference>
<dbReference type="PANTHER" id="PTHR46268">
    <property type="entry name" value="STRESS RESPONSE PROTEIN NHAX"/>
    <property type="match status" value="1"/>
</dbReference>
<dbReference type="PANTHER" id="PTHR46268:SF6">
    <property type="entry name" value="UNIVERSAL STRESS PROTEIN UP12"/>
    <property type="match status" value="1"/>
</dbReference>
<comment type="similarity">
    <text evidence="1">Belongs to the universal stress protein A family.</text>
</comment>
<feature type="non-terminal residue" evidence="3">
    <location>
        <position position="146"/>
    </location>
</feature>
<dbReference type="HOGENOM" id="CLU_049301_11_1_7"/>
<keyword evidence="4" id="KW-1185">Reference proteome</keyword>
<evidence type="ECO:0000259" key="2">
    <source>
        <dbReference type="Pfam" id="PF00582"/>
    </source>
</evidence>
<name>W4M2N0_9BACT</name>
<dbReference type="Gene3D" id="3.40.50.620">
    <property type="entry name" value="HUPs"/>
    <property type="match status" value="1"/>
</dbReference>
<dbReference type="InterPro" id="IPR014729">
    <property type="entry name" value="Rossmann-like_a/b/a_fold"/>
</dbReference>
<comment type="caution">
    <text evidence="3">The sequence shown here is derived from an EMBL/GenBank/DDBJ whole genome shotgun (WGS) entry which is preliminary data.</text>
</comment>
<dbReference type="InterPro" id="IPR006016">
    <property type="entry name" value="UspA"/>
</dbReference>
<dbReference type="PRINTS" id="PR01438">
    <property type="entry name" value="UNVRSLSTRESS"/>
</dbReference>
<evidence type="ECO:0000256" key="1">
    <source>
        <dbReference type="ARBA" id="ARBA00008791"/>
    </source>
</evidence>
<evidence type="ECO:0000313" key="4">
    <source>
        <dbReference type="Proteomes" id="UP000019140"/>
    </source>
</evidence>
<accession>W4M2N0</accession>
<dbReference type="InterPro" id="IPR006015">
    <property type="entry name" value="Universal_stress_UspA"/>
</dbReference>